<reference evidence="1" key="1">
    <citation type="journal article" date="2022" name="Front Environ Sci">
        <title>Complete genome sequence analysis of a novel alkane-degrading bacterial strain, Acinetobacter vivianii KJ-1, and its diesel degradation ability.</title>
        <authorList>
            <person name="Zhang Y."/>
            <person name="Song F."/>
            <person name="Wang J."/>
            <person name="Zhao Q."/>
            <person name="Zheng L."/>
            <person name="Wang Z."/>
            <person name="Zhang X."/>
            <person name="Gao Y."/>
            <person name="Chen G."/>
            <person name="Huang Y."/>
        </authorList>
    </citation>
    <scope>NUCLEOTIDE SEQUENCE</scope>
    <source>
        <strain evidence="1">KJ-1</strain>
    </source>
</reference>
<proteinExistence type="predicted"/>
<gene>
    <name evidence="1" type="ORF">LF296_03035</name>
</gene>
<dbReference type="InterPro" id="IPR046100">
    <property type="entry name" value="DUF6037"/>
</dbReference>
<dbReference type="KEGG" id="aviv:LF296_03035"/>
<dbReference type="Proteomes" id="UP001199528">
    <property type="component" value="Chromosome"/>
</dbReference>
<dbReference type="RefSeq" id="WP_272655454.1">
    <property type="nucleotide sequence ID" value="NZ_CP085083.1"/>
</dbReference>
<organism evidence="1 2">
    <name type="scientific">Acinetobacter vivianii</name>
    <dbReference type="NCBI Taxonomy" id="1776742"/>
    <lineage>
        <taxon>Bacteria</taxon>
        <taxon>Pseudomonadati</taxon>
        <taxon>Pseudomonadota</taxon>
        <taxon>Gammaproteobacteria</taxon>
        <taxon>Moraxellales</taxon>
        <taxon>Moraxellaceae</taxon>
        <taxon>Acinetobacter</taxon>
    </lineage>
</organism>
<evidence type="ECO:0000313" key="1">
    <source>
        <dbReference type="EMBL" id="WDZ51786.1"/>
    </source>
</evidence>
<name>A0AAJ6P5U9_9GAMM</name>
<evidence type="ECO:0000313" key="2">
    <source>
        <dbReference type="Proteomes" id="UP001199528"/>
    </source>
</evidence>
<accession>A0AAJ6P5U9</accession>
<dbReference type="AlphaFoldDB" id="A0AAJ6P5U9"/>
<protein>
    <submittedName>
        <fullName evidence="1">DUF6037 family protein</fullName>
    </submittedName>
</protein>
<reference evidence="1" key="2">
    <citation type="submission" date="2023-02" db="EMBL/GenBank/DDBJ databases">
        <authorList>
            <person name="Huang Y."/>
            <person name="Zhang Y."/>
            <person name="Zhang T."/>
            <person name="Wang J."/>
        </authorList>
    </citation>
    <scope>NUCLEOTIDE SEQUENCE</scope>
    <source>
        <strain evidence="1">KJ-1</strain>
    </source>
</reference>
<dbReference type="Pfam" id="PF19503">
    <property type="entry name" value="DUF6037"/>
    <property type="match status" value="1"/>
</dbReference>
<dbReference type="EMBL" id="CP085083">
    <property type="protein sequence ID" value="WDZ51786.1"/>
    <property type="molecule type" value="Genomic_DNA"/>
</dbReference>
<sequence>MMKLTGLIPLFESMKAQKIKRYKFKFQRSKAIFDVIFFTDTTPDYLLLFGARGVNFSFTIPVKKGFLIEVADLAPEVYKKLVRVLGIEYDPNNKFRPIYFFEDFNKSIPSSAHPRNIPEPHEIAVYTNDVEEADKIYFYGWKDNTIDGKQVTEENLEKTKKLLGYETYLVCRSRNISSKWTDKAHLAVKVTKL</sequence>